<dbReference type="SUPFAM" id="SSF46894">
    <property type="entry name" value="C-terminal effector domain of the bipartite response regulators"/>
    <property type="match status" value="1"/>
</dbReference>
<dbReference type="Gene3D" id="6.10.250.690">
    <property type="match status" value="1"/>
</dbReference>
<dbReference type="RefSeq" id="WP_259661861.1">
    <property type="nucleotide sequence ID" value="NZ_JAHXRI010000010.1"/>
</dbReference>
<dbReference type="InterPro" id="IPR039420">
    <property type="entry name" value="WalR-like"/>
</dbReference>
<name>A0A953ND54_9BURK</name>
<evidence type="ECO:0000256" key="7">
    <source>
        <dbReference type="ARBA" id="ARBA00023163"/>
    </source>
</evidence>
<dbReference type="InterPro" id="IPR001789">
    <property type="entry name" value="Sig_transdc_resp-reg_receiver"/>
</dbReference>
<dbReference type="GO" id="GO:0000976">
    <property type="term" value="F:transcription cis-regulatory region binding"/>
    <property type="evidence" value="ECO:0007669"/>
    <property type="project" value="TreeGrafter"/>
</dbReference>
<dbReference type="Pfam" id="PF00486">
    <property type="entry name" value="Trans_reg_C"/>
    <property type="match status" value="1"/>
</dbReference>
<feature type="modified residue" description="4-aspartylphosphate" evidence="8">
    <location>
        <position position="60"/>
    </location>
</feature>
<comment type="caution">
    <text evidence="12">The sequence shown here is derived from an EMBL/GenBank/DDBJ whole genome shotgun (WGS) entry which is preliminary data.</text>
</comment>
<dbReference type="EMBL" id="JAHXRI010000010">
    <property type="protein sequence ID" value="MBZ1351464.1"/>
    <property type="molecule type" value="Genomic_DNA"/>
</dbReference>
<dbReference type="GO" id="GO:0005829">
    <property type="term" value="C:cytosol"/>
    <property type="evidence" value="ECO:0007669"/>
    <property type="project" value="TreeGrafter"/>
</dbReference>
<dbReference type="Pfam" id="PF00072">
    <property type="entry name" value="Response_reg"/>
    <property type="match status" value="1"/>
</dbReference>
<dbReference type="GO" id="GO:0032993">
    <property type="term" value="C:protein-DNA complex"/>
    <property type="evidence" value="ECO:0007669"/>
    <property type="project" value="TreeGrafter"/>
</dbReference>
<evidence type="ECO:0000259" key="10">
    <source>
        <dbReference type="PROSITE" id="PS50110"/>
    </source>
</evidence>
<comment type="subcellular location">
    <subcellularLocation>
        <location evidence="1">Cytoplasm</location>
    </subcellularLocation>
</comment>
<feature type="domain" description="Response regulatory" evidence="10">
    <location>
        <begin position="11"/>
        <end position="125"/>
    </location>
</feature>
<keyword evidence="3 8" id="KW-0597">Phosphoprotein</keyword>
<dbReference type="InterPro" id="IPR036388">
    <property type="entry name" value="WH-like_DNA-bd_sf"/>
</dbReference>
<dbReference type="Gene3D" id="1.10.10.10">
    <property type="entry name" value="Winged helix-like DNA-binding domain superfamily/Winged helix DNA-binding domain"/>
    <property type="match status" value="1"/>
</dbReference>
<dbReference type="PROSITE" id="PS51755">
    <property type="entry name" value="OMPR_PHOB"/>
    <property type="match status" value="1"/>
</dbReference>
<keyword evidence="6 9" id="KW-0238">DNA-binding</keyword>
<dbReference type="Proteomes" id="UP000739565">
    <property type="component" value="Unassembled WGS sequence"/>
</dbReference>
<dbReference type="CDD" id="cd00383">
    <property type="entry name" value="trans_reg_C"/>
    <property type="match status" value="1"/>
</dbReference>
<evidence type="ECO:0000256" key="8">
    <source>
        <dbReference type="PROSITE-ProRule" id="PRU00169"/>
    </source>
</evidence>
<dbReference type="InterPro" id="IPR001867">
    <property type="entry name" value="OmpR/PhoB-type_DNA-bd"/>
</dbReference>
<evidence type="ECO:0000256" key="2">
    <source>
        <dbReference type="ARBA" id="ARBA00022490"/>
    </source>
</evidence>
<sequence>MNTLYASPSRKILVVDDDSRLRDLLRRYLTEQGFVVQTAENAREMSKIWYREHIDLLILDLTLPGEDGLSVCRRLRANHDSTPIIMLTAKAEEIDRIIGLEMGADDYLSKPFNPRELLARINAILRRRSADEHPGAPSQENESIHFGPYLLSLSTRTLSRGDSVIPITTGEFSVLKVFARHPRVPLSRDKLMELARGRDYRAYDRSLDVQISRLRKILENNPSKPAYIQTVWGLGYVFVPDGRY</sequence>
<protein>
    <submittedName>
        <fullName evidence="12">Two-component system response regulator OmpR</fullName>
    </submittedName>
</protein>
<dbReference type="GO" id="GO:0000156">
    <property type="term" value="F:phosphorelay response regulator activity"/>
    <property type="evidence" value="ECO:0007669"/>
    <property type="project" value="TreeGrafter"/>
</dbReference>
<evidence type="ECO:0000313" key="13">
    <source>
        <dbReference type="Proteomes" id="UP000739565"/>
    </source>
</evidence>
<evidence type="ECO:0000256" key="9">
    <source>
        <dbReference type="PROSITE-ProRule" id="PRU01091"/>
    </source>
</evidence>
<keyword evidence="4" id="KW-0902">Two-component regulatory system</keyword>
<gene>
    <name evidence="12" type="primary">ompR</name>
    <name evidence="12" type="ORF">KZZ10_12475</name>
</gene>
<dbReference type="SMART" id="SM00448">
    <property type="entry name" value="REC"/>
    <property type="match status" value="1"/>
</dbReference>
<evidence type="ECO:0000256" key="3">
    <source>
        <dbReference type="ARBA" id="ARBA00022553"/>
    </source>
</evidence>
<dbReference type="NCBIfam" id="NF007005">
    <property type="entry name" value="PRK09468.1"/>
    <property type="match status" value="1"/>
</dbReference>
<dbReference type="PANTHER" id="PTHR48111">
    <property type="entry name" value="REGULATOR OF RPOS"/>
    <property type="match status" value="1"/>
</dbReference>
<evidence type="ECO:0000256" key="1">
    <source>
        <dbReference type="ARBA" id="ARBA00004496"/>
    </source>
</evidence>
<dbReference type="GO" id="GO:0006355">
    <property type="term" value="P:regulation of DNA-templated transcription"/>
    <property type="evidence" value="ECO:0007669"/>
    <property type="project" value="InterPro"/>
</dbReference>
<dbReference type="SMART" id="SM00862">
    <property type="entry name" value="Trans_reg_C"/>
    <property type="match status" value="1"/>
</dbReference>
<evidence type="ECO:0000256" key="4">
    <source>
        <dbReference type="ARBA" id="ARBA00023012"/>
    </source>
</evidence>
<accession>A0A953ND54</accession>
<dbReference type="FunFam" id="1.10.10.10:FF:000099">
    <property type="entry name" value="Two-component system response regulator TorR"/>
    <property type="match status" value="1"/>
</dbReference>
<feature type="domain" description="OmpR/PhoB-type" evidence="11">
    <location>
        <begin position="141"/>
        <end position="240"/>
    </location>
</feature>
<dbReference type="InterPro" id="IPR011006">
    <property type="entry name" value="CheY-like_superfamily"/>
</dbReference>
<dbReference type="AlphaFoldDB" id="A0A953ND54"/>
<evidence type="ECO:0000259" key="11">
    <source>
        <dbReference type="PROSITE" id="PS51755"/>
    </source>
</evidence>
<organism evidence="12 13">
    <name type="scientific">Zwartia hollandica</name>
    <dbReference type="NCBI Taxonomy" id="324606"/>
    <lineage>
        <taxon>Bacteria</taxon>
        <taxon>Pseudomonadati</taxon>
        <taxon>Pseudomonadota</taxon>
        <taxon>Betaproteobacteria</taxon>
        <taxon>Burkholderiales</taxon>
        <taxon>Alcaligenaceae</taxon>
        <taxon>Zwartia</taxon>
    </lineage>
</organism>
<dbReference type="FunFam" id="3.40.50.2300:FF:000001">
    <property type="entry name" value="DNA-binding response regulator PhoB"/>
    <property type="match status" value="1"/>
</dbReference>
<dbReference type="Gene3D" id="3.40.50.2300">
    <property type="match status" value="1"/>
</dbReference>
<keyword evidence="7" id="KW-0804">Transcription</keyword>
<evidence type="ECO:0000256" key="6">
    <source>
        <dbReference type="ARBA" id="ARBA00023125"/>
    </source>
</evidence>
<reference evidence="12" key="1">
    <citation type="submission" date="2021-07" db="EMBL/GenBank/DDBJ databases">
        <title>New genus and species of the family Alcaligenaceae.</title>
        <authorList>
            <person name="Hahn M.W."/>
        </authorList>
    </citation>
    <scope>NUCLEOTIDE SEQUENCE</scope>
    <source>
        <strain evidence="12">LF4-65</strain>
    </source>
</reference>
<proteinExistence type="predicted"/>
<dbReference type="SUPFAM" id="SSF52172">
    <property type="entry name" value="CheY-like"/>
    <property type="match status" value="1"/>
</dbReference>
<evidence type="ECO:0000313" key="12">
    <source>
        <dbReference type="EMBL" id="MBZ1351464.1"/>
    </source>
</evidence>
<dbReference type="InterPro" id="IPR016032">
    <property type="entry name" value="Sig_transdc_resp-reg_C-effctor"/>
</dbReference>
<keyword evidence="5" id="KW-0805">Transcription regulation</keyword>
<feature type="DNA-binding region" description="OmpR/PhoB-type" evidence="9">
    <location>
        <begin position="141"/>
        <end position="240"/>
    </location>
</feature>
<evidence type="ECO:0000256" key="5">
    <source>
        <dbReference type="ARBA" id="ARBA00023015"/>
    </source>
</evidence>
<keyword evidence="2" id="KW-0963">Cytoplasm</keyword>
<dbReference type="PROSITE" id="PS50110">
    <property type="entry name" value="RESPONSE_REGULATORY"/>
    <property type="match status" value="1"/>
</dbReference>
<keyword evidence="13" id="KW-1185">Reference proteome</keyword>
<dbReference type="PANTHER" id="PTHR48111:SF4">
    <property type="entry name" value="DNA-BINDING DUAL TRANSCRIPTIONAL REGULATOR OMPR"/>
    <property type="match status" value="1"/>
</dbReference>